<dbReference type="EMBL" id="CAXKWB010104168">
    <property type="protein sequence ID" value="CAL4227146.1"/>
    <property type="molecule type" value="Genomic_DNA"/>
</dbReference>
<dbReference type="InterPro" id="IPR016186">
    <property type="entry name" value="C-type_lectin-like/link_sf"/>
</dbReference>
<evidence type="ECO:0000259" key="1">
    <source>
        <dbReference type="PROSITE" id="PS50041"/>
    </source>
</evidence>
<feature type="non-terminal residue" evidence="2">
    <location>
        <position position="1"/>
    </location>
</feature>
<dbReference type="Gene3D" id="3.10.100.10">
    <property type="entry name" value="Mannose-Binding Protein A, subunit A"/>
    <property type="match status" value="1"/>
</dbReference>
<gene>
    <name evidence="2" type="ORF">MNOR_LOCUS39522</name>
</gene>
<reference evidence="2 3" key="1">
    <citation type="submission" date="2024-05" db="EMBL/GenBank/DDBJ databases">
        <authorList>
            <person name="Wallberg A."/>
        </authorList>
    </citation>
    <scope>NUCLEOTIDE SEQUENCE [LARGE SCALE GENOMIC DNA]</scope>
</reference>
<dbReference type="SUPFAM" id="SSF56436">
    <property type="entry name" value="C-type lectin-like"/>
    <property type="match status" value="1"/>
</dbReference>
<name>A0AAV2SQJ5_MEGNR</name>
<dbReference type="Proteomes" id="UP001497623">
    <property type="component" value="Unassembled WGS sequence"/>
</dbReference>
<evidence type="ECO:0000313" key="3">
    <source>
        <dbReference type="Proteomes" id="UP001497623"/>
    </source>
</evidence>
<dbReference type="InterPro" id="IPR001304">
    <property type="entry name" value="C-type_lectin-like"/>
</dbReference>
<keyword evidence="3" id="KW-1185">Reference proteome</keyword>
<evidence type="ECO:0000313" key="2">
    <source>
        <dbReference type="EMBL" id="CAL4227146.1"/>
    </source>
</evidence>
<dbReference type="CDD" id="cd00037">
    <property type="entry name" value="CLECT"/>
    <property type="match status" value="1"/>
</dbReference>
<feature type="domain" description="C-type lectin" evidence="1">
    <location>
        <begin position="1"/>
        <end position="127"/>
    </location>
</feature>
<protein>
    <recommendedName>
        <fullName evidence="1">C-type lectin domain-containing protein</fullName>
    </recommendedName>
</protein>
<proteinExistence type="predicted"/>
<accession>A0AAV2SQJ5</accession>
<organism evidence="2 3">
    <name type="scientific">Meganyctiphanes norvegica</name>
    <name type="common">Northern krill</name>
    <name type="synonym">Thysanopoda norvegica</name>
    <dbReference type="NCBI Taxonomy" id="48144"/>
    <lineage>
        <taxon>Eukaryota</taxon>
        <taxon>Metazoa</taxon>
        <taxon>Ecdysozoa</taxon>
        <taxon>Arthropoda</taxon>
        <taxon>Crustacea</taxon>
        <taxon>Multicrustacea</taxon>
        <taxon>Malacostraca</taxon>
        <taxon>Eumalacostraca</taxon>
        <taxon>Eucarida</taxon>
        <taxon>Euphausiacea</taxon>
        <taxon>Euphausiidae</taxon>
        <taxon>Meganyctiphanes</taxon>
    </lineage>
</organism>
<dbReference type="PROSITE" id="PS50041">
    <property type="entry name" value="C_TYPE_LECTIN_2"/>
    <property type="match status" value="1"/>
</dbReference>
<dbReference type="Pfam" id="PF00059">
    <property type="entry name" value="Lectin_C"/>
    <property type="match status" value="1"/>
</dbReference>
<comment type="caution">
    <text evidence="2">The sequence shown here is derived from an EMBL/GenBank/DDBJ whole genome shotgun (WGS) entry which is preliminary data.</text>
</comment>
<dbReference type="AlphaFoldDB" id="A0AAV2SQJ5"/>
<sequence>KCFKLFNDVNRNWTEAHSKCQEENHMLAMPTDADAVGLRKVIYDKYGRGLWMWLDGMASAGSENMMVQGNTMELSRDHMLWRPYEPEFREEEDMCLVMPLAQWFITNSPTQVYHTAPCNKSWATLCEAIV</sequence>
<dbReference type="InterPro" id="IPR016187">
    <property type="entry name" value="CTDL_fold"/>
</dbReference>